<feature type="binding site" evidence="10">
    <location>
        <position position="129"/>
    </location>
    <ligand>
        <name>alpha-D-mannose 1-phosphate</name>
        <dbReference type="ChEBI" id="CHEBI:58409"/>
    </ligand>
</feature>
<feature type="binding site" evidence="10">
    <location>
        <position position="91"/>
    </location>
    <ligand>
        <name>alpha-D-mannose 1-phosphate</name>
        <dbReference type="ChEBI" id="CHEBI:58409"/>
    </ligand>
</feature>
<dbReference type="GO" id="GO:0006487">
    <property type="term" value="P:protein N-linked glycosylation"/>
    <property type="evidence" value="ECO:0007669"/>
    <property type="project" value="TreeGrafter"/>
</dbReference>
<feature type="binding site" evidence="10">
    <location>
        <position position="73"/>
    </location>
    <ligand>
        <name>alpha-D-mannose 1-phosphate</name>
        <dbReference type="ChEBI" id="CHEBI:58409"/>
    </ligand>
</feature>
<feature type="binding site" evidence="10">
    <location>
        <position position="84"/>
    </location>
    <ligand>
        <name>alpha-D-mannose 1-phosphate</name>
        <dbReference type="ChEBI" id="CHEBI:58409"/>
    </ligand>
</feature>
<evidence type="ECO:0000256" key="2">
    <source>
        <dbReference type="ARBA" id="ARBA00004699"/>
    </source>
</evidence>
<accession>T1GNV1</accession>
<dbReference type="InterPro" id="IPR023214">
    <property type="entry name" value="HAD_sf"/>
</dbReference>
<evidence type="ECO:0000256" key="4">
    <source>
        <dbReference type="ARBA" id="ARBA00011738"/>
    </source>
</evidence>
<dbReference type="FunFam" id="3.30.1240.20:FF:000001">
    <property type="entry name" value="Phosphomannomutase"/>
    <property type="match status" value="1"/>
</dbReference>
<keyword evidence="8 11" id="KW-0460">Magnesium</keyword>
<feature type="binding site" evidence="10">
    <location>
        <position position="131"/>
    </location>
    <ligand>
        <name>alpha-D-mannose 1-phosphate</name>
        <dbReference type="ChEBI" id="CHEBI:58409"/>
    </ligand>
</feature>
<evidence type="ECO:0000256" key="6">
    <source>
        <dbReference type="ARBA" id="ARBA00022490"/>
    </source>
</evidence>
<dbReference type="HOGENOM" id="CLU_065642_0_0_1"/>
<dbReference type="OMA" id="SIXGGND"/>
<dbReference type="PANTHER" id="PTHR10466:SF0">
    <property type="entry name" value="PHOSPHOMANNOMUTASE"/>
    <property type="match status" value="1"/>
</dbReference>
<feature type="binding site" evidence="11">
    <location>
        <position position="172"/>
    </location>
    <ligand>
        <name>Mg(2+)</name>
        <dbReference type="ChEBI" id="CHEBI:18420"/>
        <label>1</label>
    </ligand>
</feature>
<keyword evidence="7 11" id="KW-0479">Metal-binding</keyword>
<dbReference type="GO" id="GO:0006013">
    <property type="term" value="P:mannose metabolic process"/>
    <property type="evidence" value="ECO:0007669"/>
    <property type="project" value="TreeGrafter"/>
</dbReference>
<dbReference type="NCBIfam" id="TIGR01484">
    <property type="entry name" value="HAD-SF-IIB"/>
    <property type="match status" value="1"/>
</dbReference>
<dbReference type="Gene3D" id="3.30.1240.20">
    <property type="match status" value="1"/>
</dbReference>
<comment type="similarity">
    <text evidence="3 12">Belongs to the eukaryotic PMM family.</text>
</comment>
<feature type="binding site" evidence="11">
    <location>
        <position position="160"/>
    </location>
    <ligand>
        <name>Mg(2+)</name>
        <dbReference type="ChEBI" id="CHEBI:18420"/>
        <label>1</label>
    </ligand>
</feature>
<reference evidence="14" key="1">
    <citation type="submission" date="2013-02" db="EMBL/GenBank/DDBJ databases">
        <authorList>
            <person name="Hughes D."/>
        </authorList>
    </citation>
    <scope>NUCLEOTIDE SEQUENCE</scope>
    <source>
        <strain>Durham</strain>
        <strain evidence="14">NC isolate 2 -- Noor lab</strain>
    </source>
</reference>
<protein>
    <recommendedName>
        <fullName evidence="5 12">Phosphomannomutase</fullName>
        <ecNumber evidence="5 12">5.4.2.8</ecNumber>
    </recommendedName>
</protein>
<dbReference type="EC" id="5.4.2.8" evidence="5 12"/>
<dbReference type="GO" id="GO:0005829">
    <property type="term" value="C:cytosol"/>
    <property type="evidence" value="ECO:0007669"/>
    <property type="project" value="TreeGrafter"/>
</dbReference>
<comment type="cofactor">
    <cofactor evidence="11">
        <name>Mg(2+)</name>
        <dbReference type="ChEBI" id="CHEBI:18420"/>
    </cofactor>
</comment>
<dbReference type="EMBL" id="CAQQ02063473">
    <property type="status" value="NOT_ANNOTATED_CDS"/>
    <property type="molecule type" value="Genomic_DNA"/>
</dbReference>
<evidence type="ECO:0000256" key="5">
    <source>
        <dbReference type="ARBA" id="ARBA00012730"/>
    </source>
</evidence>
<dbReference type="CDD" id="cd02585">
    <property type="entry name" value="HAD_PMM"/>
    <property type="match status" value="1"/>
</dbReference>
<dbReference type="GO" id="GO:0004615">
    <property type="term" value="F:phosphomannomutase activity"/>
    <property type="evidence" value="ECO:0007669"/>
    <property type="project" value="UniProtKB-EC"/>
</dbReference>
<feature type="binding site" evidence="11">
    <location>
        <position position="174"/>
    </location>
    <ligand>
        <name>Mg(2+)</name>
        <dbReference type="ChEBI" id="CHEBI:18420"/>
        <label>1</label>
    </ligand>
</feature>
<evidence type="ECO:0000256" key="9">
    <source>
        <dbReference type="ARBA" id="ARBA00023235"/>
    </source>
</evidence>
<dbReference type="Proteomes" id="UP000015102">
    <property type="component" value="Unassembled WGS sequence"/>
</dbReference>
<sequence>MFEQLNGRKILNEFDFVFPENGLVQIEKGQEVGKQDIIGHLGEPTLKRFINFVLRYLSELEVPIKRGTFIEFRNGMMNVCPIGRQCSREERNMFAAFDNEHGIRKQMIEVLKEEFKDVDLTYSIGGQISFDVFPKGWDKTYCLRHIEKYHSFKQIHFFGDKTEAGGNDHEIYSDPRTIGHKVATPDDTVRILTEMFNL</sequence>
<dbReference type="GO" id="GO:0046872">
    <property type="term" value="F:metal ion binding"/>
    <property type="evidence" value="ECO:0007669"/>
    <property type="project" value="UniProtKB-KW"/>
</dbReference>
<comment type="function">
    <text evidence="12">Involved in the synthesis of the GDP-mannose and dolichol-phosphate-mannose required for a number of critical mannosyl transfer reactions.</text>
</comment>
<evidence type="ECO:0000313" key="14">
    <source>
        <dbReference type="Proteomes" id="UP000015102"/>
    </source>
</evidence>
<dbReference type="AlphaFoldDB" id="T1GNV1"/>
<reference evidence="13" key="2">
    <citation type="submission" date="2015-06" db="UniProtKB">
        <authorList>
            <consortium name="EnsemblMetazoa"/>
        </authorList>
    </citation>
    <scope>IDENTIFICATION</scope>
</reference>
<evidence type="ECO:0000256" key="11">
    <source>
        <dbReference type="PIRSR" id="PIRSR605002-3"/>
    </source>
</evidence>
<evidence type="ECO:0000256" key="7">
    <source>
        <dbReference type="ARBA" id="ARBA00022723"/>
    </source>
</evidence>
<keyword evidence="14" id="KW-1185">Reference proteome</keyword>
<comment type="subunit">
    <text evidence="4 12">Homodimer.</text>
</comment>
<dbReference type="EnsemblMetazoa" id="MESCA005262-RA">
    <property type="protein sequence ID" value="MESCA005262-PA"/>
    <property type="gene ID" value="MESCA005262"/>
</dbReference>
<evidence type="ECO:0000313" key="13">
    <source>
        <dbReference type="EnsemblMetazoa" id="MESCA005262-PA"/>
    </source>
</evidence>
<keyword evidence="6 12" id="KW-0963">Cytoplasm</keyword>
<proteinExistence type="inferred from homology"/>
<dbReference type="SUPFAM" id="SSF56784">
    <property type="entry name" value="HAD-like"/>
    <property type="match status" value="1"/>
</dbReference>
<evidence type="ECO:0000256" key="10">
    <source>
        <dbReference type="PIRSR" id="PIRSR605002-2"/>
    </source>
</evidence>
<dbReference type="Gene3D" id="3.40.50.1000">
    <property type="entry name" value="HAD superfamily/HAD-like"/>
    <property type="match status" value="1"/>
</dbReference>
<dbReference type="InterPro" id="IPR005002">
    <property type="entry name" value="PMM"/>
</dbReference>
<evidence type="ECO:0000256" key="3">
    <source>
        <dbReference type="ARBA" id="ARBA00009736"/>
    </source>
</evidence>
<dbReference type="PANTHER" id="PTHR10466">
    <property type="entry name" value="PHOSPHOMANNOMUTASE"/>
    <property type="match status" value="1"/>
</dbReference>
<dbReference type="UniPathway" id="UPA00126">
    <property type="reaction ID" value="UER00424"/>
</dbReference>
<comment type="catalytic activity">
    <reaction evidence="12">
        <text>alpha-D-mannose 1-phosphate = D-mannose 6-phosphate</text>
        <dbReference type="Rhea" id="RHEA:11140"/>
        <dbReference type="ChEBI" id="CHEBI:58409"/>
        <dbReference type="ChEBI" id="CHEBI:58735"/>
        <dbReference type="EC" id="5.4.2.8"/>
    </reaction>
</comment>
<evidence type="ECO:0000256" key="12">
    <source>
        <dbReference type="RuleBase" id="RU361118"/>
    </source>
</evidence>
<keyword evidence="9 12" id="KW-0413">Isomerase</keyword>
<dbReference type="InterPro" id="IPR043169">
    <property type="entry name" value="PMM_cap"/>
</dbReference>
<dbReference type="Pfam" id="PF03332">
    <property type="entry name" value="PMM"/>
    <property type="match status" value="1"/>
</dbReference>
<dbReference type="GO" id="GO:0009298">
    <property type="term" value="P:GDP-mannose biosynthetic process"/>
    <property type="evidence" value="ECO:0007669"/>
    <property type="project" value="UniProtKB-UniPathway"/>
</dbReference>
<name>T1GNV1_MEGSC</name>
<organism evidence="13 14">
    <name type="scientific">Megaselia scalaris</name>
    <name type="common">Humpbacked fly</name>
    <name type="synonym">Phora scalaris</name>
    <dbReference type="NCBI Taxonomy" id="36166"/>
    <lineage>
        <taxon>Eukaryota</taxon>
        <taxon>Metazoa</taxon>
        <taxon>Ecdysozoa</taxon>
        <taxon>Arthropoda</taxon>
        <taxon>Hexapoda</taxon>
        <taxon>Insecta</taxon>
        <taxon>Pterygota</taxon>
        <taxon>Neoptera</taxon>
        <taxon>Endopterygota</taxon>
        <taxon>Diptera</taxon>
        <taxon>Brachycera</taxon>
        <taxon>Muscomorpha</taxon>
        <taxon>Platypezoidea</taxon>
        <taxon>Phoridae</taxon>
        <taxon>Megaseliini</taxon>
        <taxon>Megaselia</taxon>
    </lineage>
</organism>
<evidence type="ECO:0000256" key="1">
    <source>
        <dbReference type="ARBA" id="ARBA00004496"/>
    </source>
</evidence>
<dbReference type="InterPro" id="IPR006379">
    <property type="entry name" value="HAD-SF_hydro_IIB"/>
</dbReference>
<comment type="subcellular location">
    <subcellularLocation>
        <location evidence="1 12">Cytoplasm</location>
    </subcellularLocation>
</comment>
<dbReference type="STRING" id="36166.T1GNV1"/>
<dbReference type="InterPro" id="IPR036412">
    <property type="entry name" value="HAD-like_sf"/>
</dbReference>
<comment type="pathway">
    <text evidence="2 12">Nucleotide-sugar biosynthesis; GDP-alpha-D-mannose biosynthesis; alpha-D-mannose 1-phosphate from D-fructose 6-phosphate: step 2/2.</text>
</comment>
<feature type="binding site" evidence="11">
    <location>
        <position position="177"/>
    </location>
    <ligand>
        <name>Mg(2+)</name>
        <dbReference type="ChEBI" id="CHEBI:18420"/>
        <label>1</label>
    </ligand>
</feature>
<evidence type="ECO:0000256" key="8">
    <source>
        <dbReference type="ARBA" id="ARBA00022842"/>
    </source>
</evidence>